<organism evidence="3 4">
    <name type="scientific">Gossypium barbadense</name>
    <name type="common">Sea Island cotton</name>
    <name type="synonym">Hibiscus barbadensis</name>
    <dbReference type="NCBI Taxonomy" id="3634"/>
    <lineage>
        <taxon>Eukaryota</taxon>
        <taxon>Viridiplantae</taxon>
        <taxon>Streptophyta</taxon>
        <taxon>Embryophyta</taxon>
        <taxon>Tracheophyta</taxon>
        <taxon>Spermatophyta</taxon>
        <taxon>Magnoliopsida</taxon>
        <taxon>eudicotyledons</taxon>
        <taxon>Gunneridae</taxon>
        <taxon>Pentapetalae</taxon>
        <taxon>rosids</taxon>
        <taxon>malvids</taxon>
        <taxon>Malvales</taxon>
        <taxon>Malvaceae</taxon>
        <taxon>Malvoideae</taxon>
        <taxon>Gossypium</taxon>
    </lineage>
</organism>
<dbReference type="Gene3D" id="3.40.630.10">
    <property type="entry name" value="Zn peptidases"/>
    <property type="match status" value="1"/>
</dbReference>
<dbReference type="PANTHER" id="PTHR32494:SF19">
    <property type="entry name" value="ALLANTOATE DEIMINASE-RELATED"/>
    <property type="match status" value="1"/>
</dbReference>
<evidence type="ECO:0000256" key="1">
    <source>
        <dbReference type="ARBA" id="ARBA00022723"/>
    </source>
</evidence>
<name>A0A2P5YF87_GOSBA</name>
<proteinExistence type="predicted"/>
<dbReference type="Proteomes" id="UP000239757">
    <property type="component" value="Unassembled WGS sequence"/>
</dbReference>
<keyword evidence="2" id="KW-0378">Hydrolase</keyword>
<dbReference type="EMBL" id="KZ663275">
    <property type="protein sequence ID" value="PPS14231.1"/>
    <property type="molecule type" value="Genomic_DNA"/>
</dbReference>
<gene>
    <name evidence="3" type="ORF">GOBAR_AA06348</name>
</gene>
<dbReference type="GO" id="GO:0016813">
    <property type="term" value="F:hydrolase activity, acting on carbon-nitrogen (but not peptide) bonds, in linear amidines"/>
    <property type="evidence" value="ECO:0007669"/>
    <property type="project" value="InterPro"/>
</dbReference>
<dbReference type="InterPro" id="IPR010158">
    <property type="entry name" value="Amidase_Cbmase"/>
</dbReference>
<sequence length="134" mass="14905">MLCLYTAVFFLGSVAIAGILHVIALKIFDKSGVTVQDAHKGNSIKITEDSLLGLKYDPTSIWGYFELHIEQGPVLELVDDEAKAQSGERSKHYAEIGWSKNQEVAKTNPKLVAMNKKFGMIHGEIYNFWCGLNC</sequence>
<evidence type="ECO:0000256" key="2">
    <source>
        <dbReference type="ARBA" id="ARBA00022801"/>
    </source>
</evidence>
<dbReference type="AlphaFoldDB" id="A0A2P5YF87"/>
<dbReference type="GO" id="GO:0046872">
    <property type="term" value="F:metal ion binding"/>
    <property type="evidence" value="ECO:0007669"/>
    <property type="project" value="UniProtKB-KW"/>
</dbReference>
<accession>A0A2P5YF87</accession>
<evidence type="ECO:0000313" key="4">
    <source>
        <dbReference type="Proteomes" id="UP000239757"/>
    </source>
</evidence>
<dbReference type="OrthoDB" id="1002214at2759"/>
<evidence type="ECO:0000313" key="3">
    <source>
        <dbReference type="EMBL" id="PPS14231.1"/>
    </source>
</evidence>
<reference evidence="3 4" key="1">
    <citation type="submission" date="2015-01" db="EMBL/GenBank/DDBJ databases">
        <title>Genome of allotetraploid Gossypium barbadense reveals genomic plasticity and fiber elongation in cotton evolution.</title>
        <authorList>
            <person name="Chen X."/>
            <person name="Liu X."/>
            <person name="Zhao B."/>
            <person name="Zheng H."/>
            <person name="Hu Y."/>
            <person name="Lu G."/>
            <person name="Yang C."/>
            <person name="Chen J."/>
            <person name="Shan C."/>
            <person name="Zhang L."/>
            <person name="Zhou Y."/>
            <person name="Wang L."/>
            <person name="Guo W."/>
            <person name="Bai Y."/>
            <person name="Ruan J."/>
            <person name="Shangguan X."/>
            <person name="Mao Y."/>
            <person name="Jiang J."/>
            <person name="Zhu Y."/>
            <person name="Lei J."/>
            <person name="Kang H."/>
            <person name="Chen S."/>
            <person name="He X."/>
            <person name="Wang R."/>
            <person name="Wang Y."/>
            <person name="Chen J."/>
            <person name="Wang L."/>
            <person name="Yu S."/>
            <person name="Wang B."/>
            <person name="Wei J."/>
            <person name="Song S."/>
            <person name="Lu X."/>
            <person name="Gao Z."/>
            <person name="Gu W."/>
            <person name="Deng X."/>
            <person name="Ma D."/>
            <person name="Wang S."/>
            <person name="Liang W."/>
            <person name="Fang L."/>
            <person name="Cai C."/>
            <person name="Zhu X."/>
            <person name="Zhou B."/>
            <person name="Zhang Y."/>
            <person name="Chen Z."/>
            <person name="Xu S."/>
            <person name="Zhu R."/>
            <person name="Wang S."/>
            <person name="Zhang T."/>
            <person name="Zhao G."/>
        </authorList>
    </citation>
    <scope>NUCLEOTIDE SEQUENCE [LARGE SCALE GENOMIC DNA]</scope>
    <source>
        <strain evidence="4">cv. Xinhai21</strain>
        <tissue evidence="3">Leaf</tissue>
    </source>
</reference>
<protein>
    <submittedName>
        <fullName evidence="3">Uncharacterized protein</fullName>
    </submittedName>
</protein>
<keyword evidence="1" id="KW-0479">Metal-binding</keyword>
<dbReference type="PANTHER" id="PTHR32494">
    <property type="entry name" value="ALLANTOATE DEIMINASE-RELATED"/>
    <property type="match status" value="1"/>
</dbReference>